<dbReference type="EnsemblBacteria" id="ABK76719">
    <property type="protein sequence ID" value="ABK76719"/>
    <property type="gene ID" value="CENSYa_0074"/>
</dbReference>
<evidence type="ECO:0000313" key="1">
    <source>
        <dbReference type="EMBL" id="ABK76719.1"/>
    </source>
</evidence>
<dbReference type="AlphaFoldDB" id="A0RTQ2"/>
<evidence type="ECO:0000313" key="2">
    <source>
        <dbReference type="Proteomes" id="UP000000758"/>
    </source>
</evidence>
<dbReference type="Proteomes" id="UP000000758">
    <property type="component" value="Chromosome"/>
</dbReference>
<accession>A0RTQ2</accession>
<keyword evidence="2" id="KW-1185">Reference proteome</keyword>
<name>A0RTQ2_CENSY</name>
<sequence>MALFYKSWIKERFGREIEVKSDELVVRRRGLLGRLDTHSLVRDHRSRGEDTYHYYLSNFHPTWTDCTCEGYHAENFGMSVWQKPKEGDGVPFLASKNCTVVSHEIAHELLRQAGYKRYMQDVHDIWTKHLHAGQAFDRYDKKFAKTEGDAEFMTLDMSGFEV</sequence>
<reference evidence="1 2" key="1">
    <citation type="journal article" date="2006" name="Proc. Natl. Acad. Sci. U.S.A.">
        <title>Genomic analysis of the uncultivated marine crenarchaeote Cenarchaeum symbiosum.</title>
        <authorList>
            <person name="Hallam S.J."/>
            <person name="Konstantinidis K.T."/>
            <person name="Putnam N."/>
            <person name="Schleper C."/>
            <person name="Watanabe Y."/>
            <person name="Sugahara J."/>
            <person name="Preston C."/>
            <person name="de la Torre J."/>
            <person name="Richardson P.M."/>
            <person name="DeLong E.F."/>
        </authorList>
    </citation>
    <scope>NUCLEOTIDE SEQUENCE [LARGE SCALE GENOMIC DNA]</scope>
    <source>
        <strain evidence="2">A</strain>
    </source>
</reference>
<proteinExistence type="predicted"/>
<dbReference type="KEGG" id="csy:CENSYa_0074"/>
<protein>
    <submittedName>
        <fullName evidence="1">Uncharacterized protein</fullName>
    </submittedName>
</protein>
<dbReference type="HOGENOM" id="CLU_1375469_0_0_2"/>
<gene>
    <name evidence="1" type="ordered locus">CENSYa_0074</name>
</gene>
<organism evidence="1 2">
    <name type="scientific">Cenarchaeum symbiosum (strain A)</name>
    <dbReference type="NCBI Taxonomy" id="414004"/>
    <lineage>
        <taxon>Archaea</taxon>
        <taxon>Nitrososphaerota</taxon>
        <taxon>Candidatus Cenarchaeales</taxon>
        <taxon>Candidatus Cenarchaeaceae</taxon>
        <taxon>Candidatus Cenarchaeum</taxon>
    </lineage>
</organism>
<dbReference type="STRING" id="414004.CENSYa_0074"/>
<dbReference type="EMBL" id="DP000238">
    <property type="protein sequence ID" value="ABK76719.1"/>
    <property type="molecule type" value="Genomic_DNA"/>
</dbReference>